<feature type="non-terminal residue" evidence="2">
    <location>
        <position position="1"/>
    </location>
</feature>
<evidence type="ECO:0000256" key="1">
    <source>
        <dbReference type="SAM" id="MobiDB-lite"/>
    </source>
</evidence>
<sequence length="43" mass="4338">EGPARPGGLHPARRGAAAGGAVRRHPRLRPRRAVRAPGPGPGA</sequence>
<dbReference type="AlphaFoldDB" id="A0A6J4P6Y1"/>
<feature type="compositionally biased region" description="Low complexity" evidence="1">
    <location>
        <begin position="1"/>
        <end position="21"/>
    </location>
</feature>
<dbReference type="EMBL" id="CADCUS010000224">
    <property type="protein sequence ID" value="CAA9401894.1"/>
    <property type="molecule type" value="Genomic_DNA"/>
</dbReference>
<evidence type="ECO:0000313" key="2">
    <source>
        <dbReference type="EMBL" id="CAA9401894.1"/>
    </source>
</evidence>
<feature type="region of interest" description="Disordered" evidence="1">
    <location>
        <begin position="1"/>
        <end position="43"/>
    </location>
</feature>
<name>A0A6J4P6Y1_9PSEU</name>
<proteinExistence type="predicted"/>
<feature type="compositionally biased region" description="Basic residues" evidence="1">
    <location>
        <begin position="22"/>
        <end position="34"/>
    </location>
</feature>
<protein>
    <submittedName>
        <fullName evidence="2">Uncharacterized protein</fullName>
    </submittedName>
</protein>
<organism evidence="2">
    <name type="scientific">uncultured Pseudonocardia sp</name>
    <dbReference type="NCBI Taxonomy" id="211455"/>
    <lineage>
        <taxon>Bacteria</taxon>
        <taxon>Bacillati</taxon>
        <taxon>Actinomycetota</taxon>
        <taxon>Actinomycetes</taxon>
        <taxon>Pseudonocardiales</taxon>
        <taxon>Pseudonocardiaceae</taxon>
        <taxon>Pseudonocardia</taxon>
        <taxon>environmental samples</taxon>
    </lineage>
</organism>
<feature type="non-terminal residue" evidence="2">
    <location>
        <position position="43"/>
    </location>
</feature>
<reference evidence="2" key="1">
    <citation type="submission" date="2020-02" db="EMBL/GenBank/DDBJ databases">
        <authorList>
            <person name="Meier V. D."/>
        </authorList>
    </citation>
    <scope>NUCLEOTIDE SEQUENCE</scope>
    <source>
        <strain evidence="2">AVDCRST_MAG66</strain>
    </source>
</reference>
<accession>A0A6J4P6Y1</accession>
<gene>
    <name evidence="2" type="ORF">AVDCRST_MAG66-1509</name>
</gene>